<evidence type="ECO:0000256" key="1">
    <source>
        <dbReference type="ARBA" id="ARBA00023015"/>
    </source>
</evidence>
<dbReference type="AlphaFoldDB" id="A0A370G6A3"/>
<gene>
    <name evidence="7" type="ORF">C7453_102128</name>
    <name evidence="6" type="ORF">HLH32_03920</name>
</gene>
<evidence type="ECO:0000313" key="8">
    <source>
        <dbReference type="Proteomes" id="UP000254958"/>
    </source>
</evidence>
<dbReference type="EMBL" id="QQAW01000002">
    <property type="protein sequence ID" value="RDI39341.1"/>
    <property type="molecule type" value="Genomic_DNA"/>
</dbReference>
<keyword evidence="2 4" id="KW-0238">DNA-binding</keyword>
<dbReference type="EMBL" id="JABEQI010000002">
    <property type="protein sequence ID" value="MBB2185538.1"/>
    <property type="molecule type" value="Genomic_DNA"/>
</dbReference>
<evidence type="ECO:0000313" key="7">
    <source>
        <dbReference type="EMBL" id="RDI39341.1"/>
    </source>
</evidence>
<organism evidence="7 8">
    <name type="scientific">Gluconacetobacter liquefaciens</name>
    <name type="common">Acetobacter liquefaciens</name>
    <dbReference type="NCBI Taxonomy" id="89584"/>
    <lineage>
        <taxon>Bacteria</taxon>
        <taxon>Pseudomonadati</taxon>
        <taxon>Pseudomonadota</taxon>
        <taxon>Alphaproteobacteria</taxon>
        <taxon>Acetobacterales</taxon>
        <taxon>Acetobacteraceae</taxon>
        <taxon>Gluconacetobacter</taxon>
    </lineage>
</organism>
<dbReference type="InterPro" id="IPR050109">
    <property type="entry name" value="HTH-type_TetR-like_transc_reg"/>
</dbReference>
<dbReference type="PANTHER" id="PTHR30055">
    <property type="entry name" value="HTH-TYPE TRANSCRIPTIONAL REGULATOR RUTR"/>
    <property type="match status" value="1"/>
</dbReference>
<keyword evidence="8" id="KW-1185">Reference proteome</keyword>
<evidence type="ECO:0000313" key="9">
    <source>
        <dbReference type="Proteomes" id="UP000562982"/>
    </source>
</evidence>
<dbReference type="Pfam" id="PF16859">
    <property type="entry name" value="TetR_C_11"/>
    <property type="match status" value="1"/>
</dbReference>
<dbReference type="Gene3D" id="1.10.357.10">
    <property type="entry name" value="Tetracycline Repressor, domain 2"/>
    <property type="match status" value="1"/>
</dbReference>
<dbReference type="GO" id="GO:0000976">
    <property type="term" value="F:transcription cis-regulatory region binding"/>
    <property type="evidence" value="ECO:0007669"/>
    <property type="project" value="TreeGrafter"/>
</dbReference>
<accession>A0A370G6A3</accession>
<protein>
    <submittedName>
        <fullName evidence="7">TetR family transcriptional regulator</fullName>
    </submittedName>
    <submittedName>
        <fullName evidence="6">TetR/AcrR family transcriptional regulator</fullName>
    </submittedName>
</protein>
<evidence type="ECO:0000256" key="4">
    <source>
        <dbReference type="PROSITE-ProRule" id="PRU00335"/>
    </source>
</evidence>
<evidence type="ECO:0000256" key="3">
    <source>
        <dbReference type="ARBA" id="ARBA00023163"/>
    </source>
</evidence>
<dbReference type="GO" id="GO:0003700">
    <property type="term" value="F:DNA-binding transcription factor activity"/>
    <property type="evidence" value="ECO:0007669"/>
    <property type="project" value="TreeGrafter"/>
</dbReference>
<evidence type="ECO:0000259" key="5">
    <source>
        <dbReference type="PROSITE" id="PS50977"/>
    </source>
</evidence>
<keyword evidence="1" id="KW-0805">Transcription regulation</keyword>
<dbReference type="PANTHER" id="PTHR30055:SF148">
    <property type="entry name" value="TETR-FAMILY TRANSCRIPTIONAL REGULATOR"/>
    <property type="match status" value="1"/>
</dbReference>
<dbReference type="SUPFAM" id="SSF46689">
    <property type="entry name" value="Homeodomain-like"/>
    <property type="match status" value="1"/>
</dbReference>
<dbReference type="InterPro" id="IPR011075">
    <property type="entry name" value="TetR_C"/>
</dbReference>
<dbReference type="SUPFAM" id="SSF48498">
    <property type="entry name" value="Tetracyclin repressor-like, C-terminal domain"/>
    <property type="match status" value="1"/>
</dbReference>
<feature type="domain" description="HTH tetR-type" evidence="5">
    <location>
        <begin position="11"/>
        <end position="71"/>
    </location>
</feature>
<dbReference type="Gene3D" id="1.10.10.60">
    <property type="entry name" value="Homeodomain-like"/>
    <property type="match status" value="1"/>
</dbReference>
<dbReference type="Proteomes" id="UP000562982">
    <property type="component" value="Unassembled WGS sequence"/>
</dbReference>
<name>A0A370G6A3_GLULI</name>
<comment type="caution">
    <text evidence="7">The sequence shown here is derived from an EMBL/GenBank/DDBJ whole genome shotgun (WGS) entry which is preliminary data.</text>
</comment>
<sequence>MSTRRPGGRTAIVKAKAFEAARALAVERSLHNVTMPEIAKRAGIAPTSLYRRWGDVGSLLMEMAVERLNETFPLPDEGTLVADLTLWARRITAGLNADIEVNFFRVLLATTAMSSETRHQVLAPRLEQLNAMLARAKMRGEAAPEADGVIDHLIAPLYMRSVLGMPLDEQYADKLVRTLLKTMTA</sequence>
<dbReference type="Pfam" id="PF00440">
    <property type="entry name" value="TetR_N"/>
    <property type="match status" value="1"/>
</dbReference>
<dbReference type="PROSITE" id="PS50977">
    <property type="entry name" value="HTH_TETR_2"/>
    <property type="match status" value="1"/>
</dbReference>
<feature type="DNA-binding region" description="H-T-H motif" evidence="4">
    <location>
        <begin position="34"/>
        <end position="53"/>
    </location>
</feature>
<reference evidence="6 9" key="2">
    <citation type="submission" date="2020-04" db="EMBL/GenBank/DDBJ databases">
        <title>Description of novel Gluconacetobacter.</title>
        <authorList>
            <person name="Sombolestani A."/>
        </authorList>
    </citation>
    <scope>NUCLEOTIDE SEQUENCE [LARGE SCALE GENOMIC DNA]</scope>
    <source>
        <strain evidence="6 9">LMG 1382</strain>
    </source>
</reference>
<dbReference type="Proteomes" id="UP000254958">
    <property type="component" value="Unassembled WGS sequence"/>
</dbReference>
<evidence type="ECO:0000313" key="6">
    <source>
        <dbReference type="EMBL" id="MBB2185538.1"/>
    </source>
</evidence>
<reference evidence="7 8" key="1">
    <citation type="submission" date="2018-07" db="EMBL/GenBank/DDBJ databases">
        <title>Genomic Encyclopedia of Type Strains, Phase IV (KMG-IV): sequencing the most valuable type-strain genomes for metagenomic binning, comparative biology and taxonomic classification.</title>
        <authorList>
            <person name="Goeker M."/>
        </authorList>
    </citation>
    <scope>NUCLEOTIDE SEQUENCE [LARGE SCALE GENOMIC DNA]</scope>
    <source>
        <strain evidence="7 8">DSM 5603</strain>
    </source>
</reference>
<dbReference type="InterPro" id="IPR009057">
    <property type="entry name" value="Homeodomain-like_sf"/>
</dbReference>
<evidence type="ECO:0000256" key="2">
    <source>
        <dbReference type="ARBA" id="ARBA00023125"/>
    </source>
</evidence>
<dbReference type="OrthoDB" id="9796019at2"/>
<dbReference type="InterPro" id="IPR036271">
    <property type="entry name" value="Tet_transcr_reg_TetR-rel_C_sf"/>
</dbReference>
<proteinExistence type="predicted"/>
<dbReference type="InterPro" id="IPR001647">
    <property type="entry name" value="HTH_TetR"/>
</dbReference>
<keyword evidence="3" id="KW-0804">Transcription</keyword>